<dbReference type="GO" id="GO:0090589">
    <property type="term" value="F:protein-phosphocysteine-trehalose phosphotransferase system transporter activity"/>
    <property type="evidence" value="ECO:0007669"/>
    <property type="project" value="TreeGrafter"/>
</dbReference>
<keyword evidence="3" id="KW-1003">Cell membrane</keyword>
<dbReference type="AlphaFoldDB" id="A0A926RYS9"/>
<dbReference type="Gene3D" id="3.30.1360.60">
    <property type="entry name" value="Glucose permease domain IIB"/>
    <property type="match status" value="1"/>
</dbReference>
<evidence type="ECO:0000256" key="12">
    <source>
        <dbReference type="SAM" id="Phobius"/>
    </source>
</evidence>
<dbReference type="Pfam" id="PF00367">
    <property type="entry name" value="PTS_EIIB"/>
    <property type="match status" value="1"/>
</dbReference>
<evidence type="ECO:0000256" key="9">
    <source>
        <dbReference type="ARBA" id="ARBA00022989"/>
    </source>
</evidence>
<evidence type="ECO:0000256" key="4">
    <source>
        <dbReference type="ARBA" id="ARBA00022597"/>
    </source>
</evidence>
<dbReference type="InterPro" id="IPR011297">
    <property type="entry name" value="PTS_IIABC_b_glu"/>
</dbReference>
<dbReference type="PROSITE" id="PS01035">
    <property type="entry name" value="PTS_EIIB_TYPE_1_CYS"/>
    <property type="match status" value="1"/>
</dbReference>
<evidence type="ECO:0000256" key="1">
    <source>
        <dbReference type="ARBA" id="ARBA00004651"/>
    </source>
</evidence>
<dbReference type="PROSITE" id="PS00371">
    <property type="entry name" value="PTS_EIIA_TYPE_1_HIS"/>
    <property type="match status" value="1"/>
</dbReference>
<organism evidence="16 17">
    <name type="scientific">Metabacillus arenae</name>
    <dbReference type="NCBI Taxonomy" id="2771434"/>
    <lineage>
        <taxon>Bacteria</taxon>
        <taxon>Bacillati</taxon>
        <taxon>Bacillota</taxon>
        <taxon>Bacilli</taxon>
        <taxon>Bacillales</taxon>
        <taxon>Bacillaceae</taxon>
        <taxon>Metabacillus</taxon>
    </lineage>
</organism>
<dbReference type="InterPro" id="IPR018113">
    <property type="entry name" value="PTrfase_EIIB_Cys"/>
</dbReference>
<evidence type="ECO:0000313" key="16">
    <source>
        <dbReference type="EMBL" id="MBD1381482.1"/>
    </source>
</evidence>
<dbReference type="GO" id="GO:0016301">
    <property type="term" value="F:kinase activity"/>
    <property type="evidence" value="ECO:0007669"/>
    <property type="project" value="UniProtKB-KW"/>
</dbReference>
<dbReference type="SUPFAM" id="SSF51261">
    <property type="entry name" value="Duplicated hybrid motif"/>
    <property type="match status" value="1"/>
</dbReference>
<keyword evidence="4 16" id="KW-0762">Sugar transport</keyword>
<dbReference type="FunFam" id="3.30.1360.60:FF:000001">
    <property type="entry name" value="PTS system glucose-specific IIBC component PtsG"/>
    <property type="match status" value="1"/>
</dbReference>
<dbReference type="GO" id="GO:0009401">
    <property type="term" value="P:phosphoenolpyruvate-dependent sugar phosphotransferase system"/>
    <property type="evidence" value="ECO:0007669"/>
    <property type="project" value="UniProtKB-KW"/>
</dbReference>
<dbReference type="GO" id="GO:0008982">
    <property type="term" value="F:protein-N(PI)-phosphohistidine-sugar phosphotransferase activity"/>
    <property type="evidence" value="ECO:0007669"/>
    <property type="project" value="InterPro"/>
</dbReference>
<evidence type="ECO:0000256" key="11">
    <source>
        <dbReference type="PROSITE-ProRule" id="PRU00421"/>
    </source>
</evidence>
<feature type="domain" description="PTS EIIB type-1" evidence="14">
    <location>
        <begin position="4"/>
        <end position="86"/>
    </location>
</feature>
<feature type="domain" description="PTS EIIA type-1" evidence="13">
    <location>
        <begin position="510"/>
        <end position="614"/>
    </location>
</feature>
<keyword evidence="6" id="KW-0598">Phosphotransferase system</keyword>
<evidence type="ECO:0000313" key="17">
    <source>
        <dbReference type="Proteomes" id="UP000626844"/>
    </source>
</evidence>
<evidence type="ECO:0000259" key="13">
    <source>
        <dbReference type="PROSITE" id="PS51093"/>
    </source>
</evidence>
<keyword evidence="10 12" id="KW-0472">Membrane</keyword>
<keyword evidence="8" id="KW-0418">Kinase</keyword>
<keyword evidence="17" id="KW-1185">Reference proteome</keyword>
<feature type="transmembrane region" description="Helical" evidence="12">
    <location>
        <begin position="298"/>
        <end position="324"/>
    </location>
</feature>
<dbReference type="Gene3D" id="2.70.70.10">
    <property type="entry name" value="Glucose Permease (Domain IIA)"/>
    <property type="match status" value="1"/>
</dbReference>
<evidence type="ECO:0000256" key="6">
    <source>
        <dbReference type="ARBA" id="ARBA00022683"/>
    </source>
</evidence>
<evidence type="ECO:0000256" key="7">
    <source>
        <dbReference type="ARBA" id="ARBA00022692"/>
    </source>
</evidence>
<keyword evidence="9 12" id="KW-1133">Transmembrane helix</keyword>
<dbReference type="InterPro" id="IPR011055">
    <property type="entry name" value="Dup_hybrid_motif"/>
</dbReference>
<evidence type="ECO:0000256" key="8">
    <source>
        <dbReference type="ARBA" id="ARBA00022777"/>
    </source>
</evidence>
<dbReference type="PROSITE" id="PS51098">
    <property type="entry name" value="PTS_EIIB_TYPE_1"/>
    <property type="match status" value="1"/>
</dbReference>
<dbReference type="CDD" id="cd00212">
    <property type="entry name" value="PTS_IIB_glc"/>
    <property type="match status" value="1"/>
</dbReference>
<dbReference type="Proteomes" id="UP000626844">
    <property type="component" value="Unassembled WGS sequence"/>
</dbReference>
<evidence type="ECO:0000259" key="15">
    <source>
        <dbReference type="PROSITE" id="PS51103"/>
    </source>
</evidence>
<dbReference type="GO" id="GO:0005886">
    <property type="term" value="C:plasma membrane"/>
    <property type="evidence" value="ECO:0007669"/>
    <property type="project" value="UniProtKB-SubCell"/>
</dbReference>
<dbReference type="GO" id="GO:0015771">
    <property type="term" value="P:trehalose transport"/>
    <property type="evidence" value="ECO:0007669"/>
    <property type="project" value="TreeGrafter"/>
</dbReference>
<dbReference type="InterPro" id="IPR013013">
    <property type="entry name" value="PTS_EIIC_1"/>
</dbReference>
<keyword evidence="7 12" id="KW-0812">Transmembrane</keyword>
<protein>
    <submittedName>
        <fullName evidence="16">PTS glucose transporter subunit IIA</fullName>
    </submittedName>
</protein>
<feature type="active site" description="Phosphocysteine intermediate; for EIIB activity" evidence="11">
    <location>
        <position position="26"/>
    </location>
</feature>
<name>A0A926RYS9_9BACI</name>
<dbReference type="SUPFAM" id="SSF55604">
    <property type="entry name" value="Glucose permease domain IIB"/>
    <property type="match status" value="1"/>
</dbReference>
<feature type="transmembrane region" description="Helical" evidence="12">
    <location>
        <begin position="173"/>
        <end position="192"/>
    </location>
</feature>
<comment type="caution">
    <text evidence="16">The sequence shown here is derived from an EMBL/GenBank/DDBJ whole genome shotgun (WGS) entry which is preliminary data.</text>
</comment>
<dbReference type="InterPro" id="IPR036878">
    <property type="entry name" value="Glu_permease_IIB"/>
</dbReference>
<feature type="transmembrane region" description="Helical" evidence="12">
    <location>
        <begin position="102"/>
        <end position="123"/>
    </location>
</feature>
<feature type="transmembrane region" description="Helical" evidence="12">
    <location>
        <begin position="368"/>
        <end position="387"/>
    </location>
</feature>
<dbReference type="InterPro" id="IPR001996">
    <property type="entry name" value="PTS_IIB_1"/>
</dbReference>
<feature type="transmembrane region" description="Helical" evidence="12">
    <location>
        <begin position="212"/>
        <end position="236"/>
    </location>
</feature>
<dbReference type="InterPro" id="IPR001127">
    <property type="entry name" value="PTS_EIIA_1_perm"/>
</dbReference>
<feature type="domain" description="PTS EIIC type-1" evidence="15">
    <location>
        <begin position="104"/>
        <end position="475"/>
    </location>
</feature>
<dbReference type="EMBL" id="JACXAI010000018">
    <property type="protein sequence ID" value="MBD1381482.1"/>
    <property type="molecule type" value="Genomic_DNA"/>
</dbReference>
<sequence>MRYEQLAKDIVENVGGKENVNSVVHCITRLRFKLKDEGKANTDVLKNMDGVVTVMKSGGQYQVVIGNHVPDVYKAVVEIGGFHTQAPIEADDKKDQGLFNRFIDIISSIFTPILGVLAATGMIKGFNALFLAIGWLDITSGTYQILNAVGDSLFHFFPIFLGYTASKKFGGSTFIGMAIGAALVYPALSGLSTGEPLYTLFAGTIFESPIHITFLGIPVILMSYASSVIPIILAAYFGAKVEYRFKKVIPDVVKTFLVPFLTLLVVVPITFMVIGPIATWAGQLLGQATLWIYNLSPLVAGVFIGAFWQVFVIFGLHWGLVPIGINNIAVHGADPILALTFAASFAQIGAVLGIWTKTKQQKLKTLSIPAFISGIFGVTEPAIYGITLPLKKPFIISCIASAIGGAILGVTGTHGYIIGGLGIFGLANFISPAEGITAGLWGAIIAILVSFVLGFILTYLFGLGKGNKSAESSREAAVPTKKSDREVSVENEIISSPFNGEANPLSDIRDAAFASGALGRGIAIEPSEGKLYSPASGTVTTLFPTKHAIGITTDQGAEILIHVGMDTVQLEGKFFSAQTSQGDRVEKGQLLIEFDLNEIKKAGFNLATPIVVTNADKYMHIVPTKEKQIKTGDRLIELKLNHQVEEAF</sequence>
<dbReference type="Pfam" id="PF00358">
    <property type="entry name" value="PTS_EIIA_1"/>
    <property type="match status" value="1"/>
</dbReference>
<keyword evidence="5" id="KW-0808">Transferase</keyword>
<comment type="subcellular location">
    <subcellularLocation>
        <location evidence="1">Cell membrane</location>
        <topology evidence="1">Multi-pass membrane protein</topology>
    </subcellularLocation>
</comment>
<dbReference type="Pfam" id="PF02378">
    <property type="entry name" value="PTS_EIIC"/>
    <property type="match status" value="1"/>
</dbReference>
<dbReference type="RefSeq" id="WP_191159074.1">
    <property type="nucleotide sequence ID" value="NZ_JACXAI010000018.1"/>
</dbReference>
<proteinExistence type="predicted"/>
<dbReference type="NCBIfam" id="TIGR00830">
    <property type="entry name" value="PTBA"/>
    <property type="match status" value="1"/>
</dbReference>
<feature type="transmembrane region" description="Helical" evidence="12">
    <location>
        <begin position="336"/>
        <end position="356"/>
    </location>
</feature>
<feature type="transmembrane region" description="Helical" evidence="12">
    <location>
        <begin position="143"/>
        <end position="161"/>
    </location>
</feature>
<keyword evidence="2" id="KW-0813">Transport</keyword>
<gene>
    <name evidence="16" type="ORF">IC621_14685</name>
</gene>
<dbReference type="NCBIfam" id="TIGR01995">
    <property type="entry name" value="PTS-II-ABC-beta"/>
    <property type="match status" value="1"/>
</dbReference>
<dbReference type="InterPro" id="IPR050558">
    <property type="entry name" value="PTS_Sugar-Specific_Components"/>
</dbReference>
<feature type="transmembrane region" description="Helical" evidence="12">
    <location>
        <begin position="438"/>
        <end position="461"/>
    </location>
</feature>
<feature type="transmembrane region" description="Helical" evidence="12">
    <location>
        <begin position="256"/>
        <end position="278"/>
    </location>
</feature>
<evidence type="ECO:0000256" key="10">
    <source>
        <dbReference type="ARBA" id="ARBA00023136"/>
    </source>
</evidence>
<dbReference type="PROSITE" id="PS51103">
    <property type="entry name" value="PTS_EIIC_TYPE_1"/>
    <property type="match status" value="1"/>
</dbReference>
<dbReference type="InterPro" id="IPR003352">
    <property type="entry name" value="PTS_EIIC"/>
</dbReference>
<evidence type="ECO:0000259" key="14">
    <source>
        <dbReference type="PROSITE" id="PS51098"/>
    </source>
</evidence>
<dbReference type="PANTHER" id="PTHR30175">
    <property type="entry name" value="PHOSPHOTRANSFERASE SYSTEM TRANSPORT PROTEIN"/>
    <property type="match status" value="1"/>
</dbReference>
<reference evidence="16" key="1">
    <citation type="submission" date="2020-09" db="EMBL/GenBank/DDBJ databases">
        <title>A novel bacterium of genus Bacillus, isolated from South China Sea.</title>
        <authorList>
            <person name="Huang H."/>
            <person name="Mo K."/>
            <person name="Hu Y."/>
        </authorList>
    </citation>
    <scope>NUCLEOTIDE SEQUENCE</scope>
    <source>
        <strain evidence="16">IB182487</strain>
    </source>
</reference>
<evidence type="ECO:0000256" key="5">
    <source>
        <dbReference type="ARBA" id="ARBA00022679"/>
    </source>
</evidence>
<dbReference type="FunFam" id="2.70.70.10:FF:000001">
    <property type="entry name" value="PTS system glucose-specific IIA component"/>
    <property type="match status" value="1"/>
</dbReference>
<evidence type="ECO:0000256" key="3">
    <source>
        <dbReference type="ARBA" id="ARBA00022475"/>
    </source>
</evidence>
<feature type="transmembrane region" description="Helical" evidence="12">
    <location>
        <begin position="394"/>
        <end position="418"/>
    </location>
</feature>
<accession>A0A926RYS9</accession>
<dbReference type="PANTHER" id="PTHR30175:SF1">
    <property type="entry name" value="PTS SYSTEM ARBUTIN-, CELLOBIOSE-, AND SALICIN-SPECIFIC EIIBC COMPONENT-RELATED"/>
    <property type="match status" value="1"/>
</dbReference>
<evidence type="ECO:0000256" key="2">
    <source>
        <dbReference type="ARBA" id="ARBA00022448"/>
    </source>
</evidence>
<dbReference type="PROSITE" id="PS51093">
    <property type="entry name" value="PTS_EIIA_TYPE_1"/>
    <property type="match status" value="1"/>
</dbReference>